<dbReference type="SUPFAM" id="SSF53807">
    <property type="entry name" value="Helical backbone' metal receptor"/>
    <property type="match status" value="1"/>
</dbReference>
<dbReference type="GO" id="GO:0030288">
    <property type="term" value="C:outer membrane-bounded periplasmic space"/>
    <property type="evidence" value="ECO:0007669"/>
    <property type="project" value="TreeGrafter"/>
</dbReference>
<keyword evidence="4" id="KW-0410">Iron transport</keyword>
<keyword evidence="5" id="KW-0732">Signal</keyword>
<dbReference type="Pfam" id="PF01497">
    <property type="entry name" value="Peripla_BP_2"/>
    <property type="match status" value="1"/>
</dbReference>
<protein>
    <recommendedName>
        <fullName evidence="7">Fe/B12 periplasmic-binding domain-containing protein</fullName>
    </recommendedName>
</protein>
<accession>A0A3A1YIG6</accession>
<dbReference type="GO" id="GO:1901678">
    <property type="term" value="P:iron coordination entity transport"/>
    <property type="evidence" value="ECO:0007669"/>
    <property type="project" value="UniProtKB-ARBA"/>
</dbReference>
<dbReference type="PRINTS" id="PR01715">
    <property type="entry name" value="FERRIBNDNGPP"/>
</dbReference>
<dbReference type="InterPro" id="IPR051313">
    <property type="entry name" value="Bact_iron-sidero_bind"/>
</dbReference>
<evidence type="ECO:0000313" key="8">
    <source>
        <dbReference type="EMBL" id="RIY37952.1"/>
    </source>
</evidence>
<evidence type="ECO:0000256" key="1">
    <source>
        <dbReference type="ARBA" id="ARBA00004196"/>
    </source>
</evidence>
<reference evidence="8 9" key="1">
    <citation type="submission" date="2017-08" db="EMBL/GenBank/DDBJ databases">
        <title>Reclassification of Bisgaard taxon 37 and 44.</title>
        <authorList>
            <person name="Christensen H."/>
        </authorList>
    </citation>
    <scope>NUCLEOTIDE SEQUENCE [LARGE SCALE GENOMIC DNA]</scope>
    <source>
        <strain evidence="8 9">111</strain>
    </source>
</reference>
<dbReference type="Gene3D" id="3.40.50.1980">
    <property type="entry name" value="Nitrogenase molybdenum iron protein domain"/>
    <property type="match status" value="2"/>
</dbReference>
<comment type="similarity">
    <text evidence="2">Belongs to the bacterial solute-binding protein 8 family.</text>
</comment>
<keyword evidence="6" id="KW-0812">Transmembrane</keyword>
<dbReference type="PROSITE" id="PS50983">
    <property type="entry name" value="FE_B12_PBP"/>
    <property type="match status" value="1"/>
</dbReference>
<keyword evidence="9" id="KW-1185">Reference proteome</keyword>
<dbReference type="PANTHER" id="PTHR30532">
    <property type="entry name" value="IRON III DICITRATE-BINDING PERIPLASMIC PROTEIN"/>
    <property type="match status" value="1"/>
</dbReference>
<name>A0A3A1YIG6_9GAMM</name>
<dbReference type="EMBL" id="NRJG01000070">
    <property type="protein sequence ID" value="RIY37952.1"/>
    <property type="molecule type" value="Genomic_DNA"/>
</dbReference>
<dbReference type="AlphaFoldDB" id="A0A3A1YIG6"/>
<dbReference type="PANTHER" id="PTHR30532:SF1">
    <property type="entry name" value="IRON(3+)-HYDROXAMATE-BINDING PROTEIN FHUD"/>
    <property type="match status" value="1"/>
</dbReference>
<evidence type="ECO:0000256" key="6">
    <source>
        <dbReference type="SAM" id="Phobius"/>
    </source>
</evidence>
<organism evidence="8 9">
    <name type="scientific">Psittacicella hinzii</name>
    <dbReference type="NCBI Taxonomy" id="2028575"/>
    <lineage>
        <taxon>Bacteria</taxon>
        <taxon>Pseudomonadati</taxon>
        <taxon>Pseudomonadota</taxon>
        <taxon>Gammaproteobacteria</taxon>
        <taxon>Pasteurellales</taxon>
        <taxon>Psittacicellaceae</taxon>
        <taxon>Psittacicella</taxon>
    </lineage>
</organism>
<dbReference type="RefSeq" id="WP_119531365.1">
    <property type="nucleotide sequence ID" value="NZ_JBHSSP010000001.1"/>
</dbReference>
<evidence type="ECO:0000256" key="4">
    <source>
        <dbReference type="ARBA" id="ARBA00022496"/>
    </source>
</evidence>
<dbReference type="Proteomes" id="UP000265916">
    <property type="component" value="Unassembled WGS sequence"/>
</dbReference>
<comment type="caution">
    <text evidence="8">The sequence shown here is derived from an EMBL/GenBank/DDBJ whole genome shotgun (WGS) entry which is preliminary data.</text>
</comment>
<evidence type="ECO:0000259" key="7">
    <source>
        <dbReference type="PROSITE" id="PS50983"/>
    </source>
</evidence>
<feature type="transmembrane region" description="Helical" evidence="6">
    <location>
        <begin position="17"/>
        <end position="35"/>
    </location>
</feature>
<keyword evidence="4" id="KW-0408">Iron</keyword>
<evidence type="ECO:0000313" key="9">
    <source>
        <dbReference type="Proteomes" id="UP000265916"/>
    </source>
</evidence>
<feature type="domain" description="Fe/B12 periplasmic-binding" evidence="7">
    <location>
        <begin position="73"/>
        <end position="334"/>
    </location>
</feature>
<keyword evidence="3" id="KW-0813">Transport</keyword>
<evidence type="ECO:0000256" key="2">
    <source>
        <dbReference type="ARBA" id="ARBA00008814"/>
    </source>
</evidence>
<gene>
    <name evidence="8" type="ORF">CKF58_04390</name>
</gene>
<dbReference type="OrthoDB" id="6160519at2"/>
<keyword evidence="6" id="KW-0472">Membrane</keyword>
<proteinExistence type="inferred from homology"/>
<evidence type="ECO:0000256" key="3">
    <source>
        <dbReference type="ARBA" id="ARBA00022448"/>
    </source>
</evidence>
<keyword evidence="6" id="KW-1133">Transmembrane helix</keyword>
<dbReference type="InterPro" id="IPR002491">
    <property type="entry name" value="ABC_transptr_periplasmic_BD"/>
</dbReference>
<comment type="subcellular location">
    <subcellularLocation>
        <location evidence="1">Cell envelope</location>
    </subcellularLocation>
</comment>
<evidence type="ECO:0000256" key="5">
    <source>
        <dbReference type="ARBA" id="ARBA00022729"/>
    </source>
</evidence>
<sequence>MQFYNSLPPKIKRYSKYFLAILVVATVIGMVVVAYKHFVQVATKSEKVATFKLIDPTSSDLCAQEIAQMPKAKIVTPDWTIAQTVLNLGVPIAGIGEKASYALWVNQPSLPEQTLDLGLRLQPNLEQLIILQPDIIFLSPMYQNLETTLASYAPVHSFDFTATQDIWTQIETQTQALANTLAIPTCGQTLITQTKTQIEKLAQNLKADKTRPIAVIQFIDSRNFRLYQANSLVNVAVSKLGLTNVSEQVGNLWGFTNYSLEKLADFPANTQLVIIKPYPQAVPANLANNTLWQALPLSKDALILDPIWTFGAITSSYIFAQALSQGLMQGGVAW</sequence>
<keyword evidence="4" id="KW-0406">Ion transport</keyword>